<dbReference type="Gene3D" id="3.40.50.2300">
    <property type="match status" value="1"/>
</dbReference>
<organism evidence="6 7">
    <name type="scientific">Dethiosulfatarculus sandiegensis</name>
    <dbReference type="NCBI Taxonomy" id="1429043"/>
    <lineage>
        <taxon>Bacteria</taxon>
        <taxon>Pseudomonadati</taxon>
        <taxon>Thermodesulfobacteriota</taxon>
        <taxon>Desulfarculia</taxon>
        <taxon>Desulfarculales</taxon>
        <taxon>Desulfarculaceae</taxon>
        <taxon>Dethiosulfatarculus</taxon>
    </lineage>
</organism>
<proteinExistence type="predicted"/>
<dbReference type="InterPro" id="IPR001789">
    <property type="entry name" value="Sig_transdc_resp-reg_receiver"/>
</dbReference>
<dbReference type="RefSeq" id="WP_044351839.1">
    <property type="nucleotide sequence ID" value="NZ_AZAC01000056.1"/>
</dbReference>
<dbReference type="InterPro" id="IPR011990">
    <property type="entry name" value="TPR-like_helical_dom_sf"/>
</dbReference>
<comment type="caution">
    <text evidence="3">Lacks conserved residue(s) required for the propagation of feature annotation.</text>
</comment>
<comment type="caution">
    <text evidence="6">The sequence shown here is derived from an EMBL/GenBank/DDBJ whole genome shotgun (WGS) entry which is preliminary data.</text>
</comment>
<protein>
    <recommendedName>
        <fullName evidence="5">Response regulatory domain-containing protein</fullName>
    </recommendedName>
</protein>
<dbReference type="PROSITE" id="PS50293">
    <property type="entry name" value="TPR_REGION"/>
    <property type="match status" value="1"/>
</dbReference>
<dbReference type="Proteomes" id="UP000032233">
    <property type="component" value="Unassembled WGS sequence"/>
</dbReference>
<dbReference type="SMART" id="SM00028">
    <property type="entry name" value="TPR"/>
    <property type="match status" value="6"/>
</dbReference>
<dbReference type="InterPro" id="IPR019734">
    <property type="entry name" value="TPR_rpt"/>
</dbReference>
<evidence type="ECO:0000313" key="6">
    <source>
        <dbReference type="EMBL" id="KIX11505.1"/>
    </source>
</evidence>
<keyword evidence="1" id="KW-0677">Repeat</keyword>
<feature type="repeat" description="TPR" evidence="4">
    <location>
        <begin position="170"/>
        <end position="203"/>
    </location>
</feature>
<dbReference type="SUPFAM" id="SSF48452">
    <property type="entry name" value="TPR-like"/>
    <property type="match status" value="1"/>
</dbReference>
<feature type="repeat" description="TPR" evidence="4">
    <location>
        <begin position="245"/>
        <end position="278"/>
    </location>
</feature>
<name>A0A0D2JPX8_9BACT</name>
<dbReference type="InterPro" id="IPR011006">
    <property type="entry name" value="CheY-like_superfamily"/>
</dbReference>
<evidence type="ECO:0000256" key="4">
    <source>
        <dbReference type="PROSITE-ProRule" id="PRU00339"/>
    </source>
</evidence>
<dbReference type="AlphaFoldDB" id="A0A0D2JPX8"/>
<reference evidence="6 7" key="1">
    <citation type="submission" date="2013-11" db="EMBL/GenBank/DDBJ databases">
        <title>Metagenomic analysis of a methanogenic consortium involved in long chain n-alkane degradation.</title>
        <authorList>
            <person name="Davidova I.A."/>
            <person name="Callaghan A.V."/>
            <person name="Wawrik B."/>
            <person name="Pruitt S."/>
            <person name="Marks C."/>
            <person name="Duncan K.E."/>
            <person name="Suflita J.M."/>
        </authorList>
    </citation>
    <scope>NUCLEOTIDE SEQUENCE [LARGE SCALE GENOMIC DNA]</scope>
    <source>
        <strain evidence="6 7">SPR</strain>
    </source>
</reference>
<dbReference type="SMART" id="SM00448">
    <property type="entry name" value="REC"/>
    <property type="match status" value="1"/>
</dbReference>
<dbReference type="PROSITE" id="PS50110">
    <property type="entry name" value="RESPONSE_REGULATORY"/>
    <property type="match status" value="1"/>
</dbReference>
<feature type="domain" description="Response regulatory" evidence="5">
    <location>
        <begin position="9"/>
        <end position="126"/>
    </location>
</feature>
<dbReference type="InterPro" id="IPR051685">
    <property type="entry name" value="Ycf3/AcsC/BcsC/TPR_MFPF"/>
</dbReference>
<evidence type="ECO:0000256" key="2">
    <source>
        <dbReference type="ARBA" id="ARBA00022803"/>
    </source>
</evidence>
<sequence length="409" mass="46256">MKLSYRKLSVLLVDQVSTGLDTLKTYLEDFQFYRTWTAQDVESAIKILKDKPVNLVVSAWKMQPQSGFQLLQRIRAAEKTRELPVLLMIDRKDKALEQKALELGASGFLNTPLAMEPVRLTVAQMLDQFVDEDEETFMQHMTKARKSVRLGKLDQAEESYQNALKVKSSKEAMLGLGRILKEKGDMEAAATAFISALRLDPKSLRAFLGLASVYNIMGRKTDALKVLAGAVMAAKRMKKSGKVTASLHFYMGELELQLKQLKKALDHFHEATDDNPKDPDMQVKMGDALSDSGHFAESEEFYQRALELDPELAHVYNRLGISYRKQKKYDLALNLFGKALNFHPQDEHLLYNMAHCLWDMNSLEKATEYLSRALKLNPEFKEAQMLLDAVLNKLGYKVSEGAPPPPPVP</sequence>
<keyword evidence="2 4" id="KW-0802">TPR repeat</keyword>
<dbReference type="Pfam" id="PF13432">
    <property type="entry name" value="TPR_16"/>
    <property type="match status" value="1"/>
</dbReference>
<gene>
    <name evidence="6" type="ORF">X474_23545</name>
</gene>
<dbReference type="PROSITE" id="PS50005">
    <property type="entry name" value="TPR"/>
    <property type="match status" value="5"/>
</dbReference>
<dbReference type="InParanoid" id="A0A0D2JPX8"/>
<evidence type="ECO:0000259" key="5">
    <source>
        <dbReference type="PROSITE" id="PS50110"/>
    </source>
</evidence>
<dbReference type="EMBL" id="AZAC01000056">
    <property type="protein sequence ID" value="KIX11505.1"/>
    <property type="molecule type" value="Genomic_DNA"/>
</dbReference>
<dbReference type="Pfam" id="PF14559">
    <property type="entry name" value="TPR_19"/>
    <property type="match status" value="2"/>
</dbReference>
<dbReference type="STRING" id="1429043.X474_23545"/>
<dbReference type="GO" id="GO:0000160">
    <property type="term" value="P:phosphorelay signal transduction system"/>
    <property type="evidence" value="ECO:0007669"/>
    <property type="project" value="InterPro"/>
</dbReference>
<feature type="repeat" description="TPR" evidence="4">
    <location>
        <begin position="279"/>
        <end position="312"/>
    </location>
</feature>
<evidence type="ECO:0000313" key="7">
    <source>
        <dbReference type="Proteomes" id="UP000032233"/>
    </source>
</evidence>
<dbReference type="CDD" id="cd00156">
    <property type="entry name" value="REC"/>
    <property type="match status" value="1"/>
</dbReference>
<feature type="repeat" description="TPR" evidence="4">
    <location>
        <begin position="313"/>
        <end position="346"/>
    </location>
</feature>
<accession>A0A0D2JPX8</accession>
<dbReference type="SUPFAM" id="SSF52172">
    <property type="entry name" value="CheY-like"/>
    <property type="match status" value="1"/>
</dbReference>
<dbReference type="PANTHER" id="PTHR44943">
    <property type="entry name" value="CELLULOSE SYNTHASE OPERON PROTEIN C"/>
    <property type="match status" value="1"/>
</dbReference>
<dbReference type="Pfam" id="PF00072">
    <property type="entry name" value="Response_reg"/>
    <property type="match status" value="1"/>
</dbReference>
<keyword evidence="7" id="KW-1185">Reference proteome</keyword>
<dbReference type="Gene3D" id="1.25.40.10">
    <property type="entry name" value="Tetratricopeptide repeat domain"/>
    <property type="match status" value="2"/>
</dbReference>
<evidence type="ECO:0000256" key="3">
    <source>
        <dbReference type="PROSITE-ProRule" id="PRU00169"/>
    </source>
</evidence>
<feature type="repeat" description="TPR" evidence="4">
    <location>
        <begin position="347"/>
        <end position="380"/>
    </location>
</feature>
<evidence type="ECO:0000256" key="1">
    <source>
        <dbReference type="ARBA" id="ARBA00022737"/>
    </source>
</evidence>
<dbReference type="PANTHER" id="PTHR44943:SF8">
    <property type="entry name" value="TPR REPEAT-CONTAINING PROTEIN MJ0263"/>
    <property type="match status" value="1"/>
</dbReference>